<evidence type="ECO:0000259" key="1">
    <source>
        <dbReference type="Pfam" id="PF13712"/>
    </source>
</evidence>
<organism evidence="2 3">
    <name type="scientific">Jutongia hominis</name>
    <dbReference type="NCBI Taxonomy" id="2763664"/>
    <lineage>
        <taxon>Bacteria</taxon>
        <taxon>Bacillati</taxon>
        <taxon>Bacillota</taxon>
        <taxon>Clostridia</taxon>
        <taxon>Lachnospirales</taxon>
        <taxon>Lachnospiraceae</taxon>
        <taxon>Jutongia</taxon>
    </lineage>
</organism>
<dbReference type="InterPro" id="IPR029044">
    <property type="entry name" value="Nucleotide-diphossugar_trans"/>
</dbReference>
<proteinExistence type="predicted"/>
<keyword evidence="3" id="KW-1185">Reference proteome</keyword>
<evidence type="ECO:0000313" key="2">
    <source>
        <dbReference type="EMBL" id="MBC8557777.1"/>
    </source>
</evidence>
<dbReference type="SUPFAM" id="SSF53448">
    <property type="entry name" value="Nucleotide-diphospho-sugar transferases"/>
    <property type="match status" value="1"/>
</dbReference>
<gene>
    <name evidence="2" type="ORF">H8700_08655</name>
</gene>
<name>A0ABR7MVF9_9FIRM</name>
<accession>A0ABR7MVF9</accession>
<feature type="domain" description="Streptomycin biosynthesis protein StrF" evidence="1">
    <location>
        <begin position="7"/>
        <end position="218"/>
    </location>
</feature>
<dbReference type="Proteomes" id="UP000637513">
    <property type="component" value="Unassembled WGS sequence"/>
</dbReference>
<dbReference type="InterPro" id="IPR059123">
    <property type="entry name" value="StrF_dom"/>
</dbReference>
<dbReference type="EMBL" id="JACRSW010000031">
    <property type="protein sequence ID" value="MBC8557777.1"/>
    <property type="molecule type" value="Genomic_DNA"/>
</dbReference>
<evidence type="ECO:0000313" key="3">
    <source>
        <dbReference type="Proteomes" id="UP000637513"/>
    </source>
</evidence>
<protein>
    <recommendedName>
        <fullName evidence="1">Streptomycin biosynthesis protein StrF domain-containing protein</fullName>
    </recommendedName>
</protein>
<dbReference type="Pfam" id="PF13712">
    <property type="entry name" value="Glyco_tranf_2_5"/>
    <property type="match status" value="1"/>
</dbReference>
<comment type="caution">
    <text evidence="2">The sequence shown here is derived from an EMBL/GenBank/DDBJ whole genome shotgun (WGS) entry which is preliminary data.</text>
</comment>
<reference evidence="2 3" key="1">
    <citation type="submission" date="2020-08" db="EMBL/GenBank/DDBJ databases">
        <title>Genome public.</title>
        <authorList>
            <person name="Liu C."/>
            <person name="Sun Q."/>
        </authorList>
    </citation>
    <scope>NUCLEOTIDE SEQUENCE [LARGE SCALE GENOMIC DNA]</scope>
    <source>
        <strain evidence="2 3">BX3</strain>
    </source>
</reference>
<dbReference type="Gene3D" id="3.90.550.10">
    <property type="entry name" value="Spore Coat Polysaccharide Biosynthesis Protein SpsA, Chain A"/>
    <property type="match status" value="1"/>
</dbReference>
<sequence length="381" mass="44584">MNEQKICFIICYNNELYLSECIRYLNRLEIPDGFELDLLTIAQAESMTAGYNAAMQASDAKYKVYLHQDVFVLYRGFLKDTIALFLKHPEIGIIGMVGTLKMPQSAVMWETNDRIGALRSCHLNTVDDFFDHEHDKEAVYTQVEAVDGLLMMTQYDVPWREDLFDGWDFYDASQSYEFRIKGYHVVVPYQEVPWVLHDCGFLNFQNYEKYRALFCKEYHSTLVESKEQQTENAAVQRIENLIIAQLDQGNLDFAKEMVYQHIKKMQSSELFVVLYLLFQIQDREKAAGESDLFACIEPVNSTTIKEHFMKLKFCVRRLEYSLSDEDCKEAIAYLEEKKISSICVEKIIELACVEKEKAIENVFRYGKHYREKAVHNTHFVC</sequence>
<dbReference type="RefSeq" id="WP_249305139.1">
    <property type="nucleotide sequence ID" value="NZ_JACRSW010000031.1"/>
</dbReference>